<name>A0A218P029_THECE</name>
<keyword evidence="3" id="KW-1185">Reference proteome</keyword>
<dbReference type="EMBL" id="CP014854">
    <property type="protein sequence ID" value="ASI98288.1"/>
    <property type="molecule type" value="Genomic_DNA"/>
</dbReference>
<evidence type="ECO:0000313" key="3">
    <source>
        <dbReference type="Proteomes" id="UP000197156"/>
    </source>
</evidence>
<gene>
    <name evidence="2" type="ORF">A3L02_01235</name>
</gene>
<dbReference type="Proteomes" id="UP000197156">
    <property type="component" value="Chromosome"/>
</dbReference>
<dbReference type="GeneID" id="33323331"/>
<reference evidence="2 3" key="1">
    <citation type="submission" date="2016-03" db="EMBL/GenBank/DDBJ databases">
        <title>Complete genome sequence of Thermococcus celer.</title>
        <authorList>
            <person name="Oger P.M."/>
        </authorList>
    </citation>
    <scope>NUCLEOTIDE SEQUENCE [LARGE SCALE GENOMIC DNA]</scope>
    <source>
        <strain evidence="2 3">Vu 13</strain>
    </source>
</reference>
<dbReference type="OrthoDB" id="102549at2157"/>
<feature type="coiled-coil region" evidence="1">
    <location>
        <begin position="270"/>
        <end position="349"/>
    </location>
</feature>
<proteinExistence type="predicted"/>
<dbReference type="AlphaFoldDB" id="A0A218P029"/>
<organism evidence="2 3">
    <name type="scientific">Thermococcus celer Vu 13 = JCM 8558</name>
    <dbReference type="NCBI Taxonomy" id="1293037"/>
    <lineage>
        <taxon>Archaea</taxon>
        <taxon>Methanobacteriati</taxon>
        <taxon>Methanobacteriota</taxon>
        <taxon>Thermococci</taxon>
        <taxon>Thermococcales</taxon>
        <taxon>Thermococcaceae</taxon>
        <taxon>Thermococcus</taxon>
    </lineage>
</organism>
<dbReference type="RefSeq" id="WP_088862255.1">
    <property type="nucleotide sequence ID" value="NZ_CP014854.1"/>
</dbReference>
<dbReference type="KEGG" id="tce:A3L02_01235"/>
<evidence type="ECO:0000313" key="2">
    <source>
        <dbReference type="EMBL" id="ASI98288.1"/>
    </source>
</evidence>
<protein>
    <submittedName>
        <fullName evidence="2">Uncharacterized protein</fullName>
    </submittedName>
</protein>
<evidence type="ECO:0000256" key="1">
    <source>
        <dbReference type="SAM" id="Coils"/>
    </source>
</evidence>
<accession>A0A218P029</accession>
<keyword evidence="1" id="KW-0175">Coiled coil</keyword>
<feature type="coiled-coil region" evidence="1">
    <location>
        <begin position="3"/>
        <end position="49"/>
    </location>
</feature>
<sequence length="353" mass="42642">MRLERALEEYEKRRKKAEKEVEKARKRYNKRLEKKIKQILKSIEELERKEIPKKVDENLRKMVAAERKNYVTALRNALRGIGDMDDLGKRLPDLAKLHVGHGRYLLILFEKDVYAINRLLKELNEEYLEYYNELSKKGLPDLRLRELIEEERETRKSIFRLEEEKRKLLKEMRSKEEKLKEFYARNKLRELEEEIKSLSSSIRSAEMEVRSKASKLQKPIKRMRLHEPIARELIEDSGVALRKPDEFLTLLQKVHPRLEGKYRKTARWLMENLKERSEAIAREKEGLLELERKRDEILAGGEEKKKEVWELERLIEEKEAEIQKLRNRLEHLERELNESLRKLEEILGERIER</sequence>
<feature type="coiled-coil region" evidence="1">
    <location>
        <begin position="144"/>
        <end position="208"/>
    </location>
</feature>